<dbReference type="Gene3D" id="3.40.50.300">
    <property type="entry name" value="P-loop containing nucleotide triphosphate hydrolases"/>
    <property type="match status" value="1"/>
</dbReference>
<dbReference type="InterPro" id="IPR030679">
    <property type="entry name" value="ABC_ATPase_HisP-typ"/>
</dbReference>
<feature type="domain" description="ABC transporter" evidence="6">
    <location>
        <begin position="2"/>
        <end position="239"/>
    </location>
</feature>
<reference evidence="7 8" key="1">
    <citation type="submission" date="2007-01" db="EMBL/GenBank/DDBJ databases">
        <title>Complete sequence of Psychromonas ingrahamii 37.</title>
        <authorList>
            <consortium name="US DOE Joint Genome Institute"/>
            <person name="Copeland A."/>
            <person name="Lucas S."/>
            <person name="Lapidus A."/>
            <person name="Barry K."/>
            <person name="Detter J.C."/>
            <person name="Glavina del Rio T."/>
            <person name="Hammon N."/>
            <person name="Israni S."/>
            <person name="Dalin E."/>
            <person name="Tice H."/>
            <person name="Pitluck S."/>
            <person name="Thompson L.S."/>
            <person name="Brettin T."/>
            <person name="Bruce D."/>
            <person name="Han C."/>
            <person name="Tapia R."/>
            <person name="Schmutz J."/>
            <person name="Larimer F."/>
            <person name="Land M."/>
            <person name="Hauser L."/>
            <person name="Kyrpides N."/>
            <person name="Ivanova N."/>
            <person name="Staley J."/>
            <person name="Richardson P."/>
        </authorList>
    </citation>
    <scope>NUCLEOTIDE SEQUENCE [LARGE SCALE GENOMIC DNA]</scope>
    <source>
        <strain evidence="7 8">37</strain>
    </source>
</reference>
<evidence type="ECO:0000256" key="2">
    <source>
        <dbReference type="ARBA" id="ARBA00005417"/>
    </source>
</evidence>
<dbReference type="SUPFAM" id="SSF52540">
    <property type="entry name" value="P-loop containing nucleoside triphosphate hydrolases"/>
    <property type="match status" value="1"/>
</dbReference>
<comment type="subcellular location">
    <subcellularLocation>
        <location evidence="1">Cell inner membrane</location>
        <topology evidence="1">Peripheral membrane protein</topology>
    </subcellularLocation>
</comment>
<evidence type="ECO:0000313" key="7">
    <source>
        <dbReference type="EMBL" id="ABM03690.1"/>
    </source>
</evidence>
<dbReference type="HOGENOM" id="CLU_000604_1_22_6"/>
<dbReference type="PANTHER" id="PTHR43166:SF15">
    <property type="entry name" value="HISTIDINE TRANSPORT ATP-BINDING PROTEIN HISP"/>
    <property type="match status" value="1"/>
</dbReference>
<dbReference type="PIRSF" id="PIRSF039085">
    <property type="entry name" value="ABC_ATPase_HisP"/>
    <property type="match status" value="1"/>
</dbReference>
<dbReference type="Pfam" id="PF00005">
    <property type="entry name" value="ABC_tran"/>
    <property type="match status" value="1"/>
</dbReference>
<dbReference type="OrthoDB" id="9802264at2"/>
<dbReference type="KEGG" id="pin:Ping_1918"/>
<dbReference type="CDD" id="cd03262">
    <property type="entry name" value="ABC_HisP_GlnQ"/>
    <property type="match status" value="1"/>
</dbReference>
<keyword evidence="5 7" id="KW-0067">ATP-binding</keyword>
<dbReference type="GO" id="GO:0005524">
    <property type="term" value="F:ATP binding"/>
    <property type="evidence" value="ECO:0007669"/>
    <property type="project" value="UniProtKB-KW"/>
</dbReference>
<evidence type="ECO:0000256" key="5">
    <source>
        <dbReference type="ARBA" id="ARBA00022840"/>
    </source>
</evidence>
<dbReference type="PROSITE" id="PS00211">
    <property type="entry name" value="ABC_TRANSPORTER_1"/>
    <property type="match status" value="1"/>
</dbReference>
<dbReference type="PROSITE" id="PS50893">
    <property type="entry name" value="ABC_TRANSPORTER_2"/>
    <property type="match status" value="1"/>
</dbReference>
<dbReference type="STRING" id="357804.Ping_1918"/>
<sequence>MIRVQNLSKKFADNIVLNGIDFEVEHGEIVVIIGPSGTGKSTLLRCLNYLEIPTSGMIEIAGVKVDSATATATQITNLRKKSSFVFQNYSLFSNKTALQNVAESLITVWKEPKSAALKHAETILRQVGLSEKINQYPSQLSGGQQQRVGIARAMAAKGEVILFDEPTSSLDPEWVDEVLAVMKQLAVQKQTMIIVTHEMQFAREVANRVIFMEGGNIVEQGTPKQIFENPQHQRTKEFVGRSAKQNLSALDSAML</sequence>
<proteinExistence type="inferred from homology"/>
<keyword evidence="3" id="KW-0813">Transport</keyword>
<gene>
    <name evidence="7" type="ordered locus">Ping_1918</name>
</gene>
<name>A1SW25_PSYIN</name>
<organism evidence="7 8">
    <name type="scientific">Psychromonas ingrahamii (strain DSM 17664 / CCUG 51855 / 37)</name>
    <dbReference type="NCBI Taxonomy" id="357804"/>
    <lineage>
        <taxon>Bacteria</taxon>
        <taxon>Pseudomonadati</taxon>
        <taxon>Pseudomonadota</taxon>
        <taxon>Gammaproteobacteria</taxon>
        <taxon>Alteromonadales</taxon>
        <taxon>Psychromonadaceae</taxon>
        <taxon>Psychromonas</taxon>
    </lineage>
</organism>
<dbReference type="AlphaFoldDB" id="A1SW25"/>
<dbReference type="RefSeq" id="WP_011770250.1">
    <property type="nucleotide sequence ID" value="NC_008709.1"/>
</dbReference>
<dbReference type="InterPro" id="IPR017871">
    <property type="entry name" value="ABC_transporter-like_CS"/>
</dbReference>
<evidence type="ECO:0000256" key="1">
    <source>
        <dbReference type="ARBA" id="ARBA00004417"/>
    </source>
</evidence>
<dbReference type="SMART" id="SM00382">
    <property type="entry name" value="AAA"/>
    <property type="match status" value="1"/>
</dbReference>
<accession>A1SW25</accession>
<protein>
    <submittedName>
        <fullName evidence="7">Amino acid ABC transporter ATP-binding protein, PAAT family</fullName>
    </submittedName>
</protein>
<comment type="similarity">
    <text evidence="2">Belongs to the ABC transporter superfamily.</text>
</comment>
<dbReference type="GO" id="GO:0016887">
    <property type="term" value="F:ATP hydrolysis activity"/>
    <property type="evidence" value="ECO:0007669"/>
    <property type="project" value="InterPro"/>
</dbReference>
<dbReference type="Proteomes" id="UP000000639">
    <property type="component" value="Chromosome"/>
</dbReference>
<dbReference type="PANTHER" id="PTHR43166">
    <property type="entry name" value="AMINO ACID IMPORT ATP-BINDING PROTEIN"/>
    <property type="match status" value="1"/>
</dbReference>
<dbReference type="InterPro" id="IPR003593">
    <property type="entry name" value="AAA+_ATPase"/>
</dbReference>
<dbReference type="GO" id="GO:0015424">
    <property type="term" value="F:ABC-type amino acid transporter activity"/>
    <property type="evidence" value="ECO:0007669"/>
    <property type="project" value="InterPro"/>
</dbReference>
<dbReference type="EMBL" id="CP000510">
    <property type="protein sequence ID" value="ABM03690.1"/>
    <property type="molecule type" value="Genomic_DNA"/>
</dbReference>
<dbReference type="InterPro" id="IPR027417">
    <property type="entry name" value="P-loop_NTPase"/>
</dbReference>
<evidence type="ECO:0000313" key="8">
    <source>
        <dbReference type="Proteomes" id="UP000000639"/>
    </source>
</evidence>
<keyword evidence="8" id="KW-1185">Reference proteome</keyword>
<evidence type="ECO:0000256" key="3">
    <source>
        <dbReference type="ARBA" id="ARBA00022448"/>
    </source>
</evidence>
<evidence type="ECO:0000259" key="6">
    <source>
        <dbReference type="PROSITE" id="PS50893"/>
    </source>
</evidence>
<dbReference type="eggNOG" id="COG1126">
    <property type="taxonomic scope" value="Bacteria"/>
</dbReference>
<evidence type="ECO:0000256" key="4">
    <source>
        <dbReference type="ARBA" id="ARBA00022741"/>
    </source>
</evidence>
<dbReference type="InterPro" id="IPR003439">
    <property type="entry name" value="ABC_transporter-like_ATP-bd"/>
</dbReference>
<dbReference type="GO" id="GO:0005886">
    <property type="term" value="C:plasma membrane"/>
    <property type="evidence" value="ECO:0007669"/>
    <property type="project" value="UniProtKB-SubCell"/>
</dbReference>
<dbReference type="InterPro" id="IPR050086">
    <property type="entry name" value="MetN_ABC_transporter-like"/>
</dbReference>
<keyword evidence="4" id="KW-0547">Nucleotide-binding</keyword>